<dbReference type="Gene3D" id="3.40.47.10">
    <property type="match status" value="2"/>
</dbReference>
<dbReference type="GO" id="GO:0005739">
    <property type="term" value="C:mitochondrion"/>
    <property type="evidence" value="ECO:0007669"/>
    <property type="project" value="TreeGrafter"/>
</dbReference>
<evidence type="ECO:0000256" key="1">
    <source>
        <dbReference type="ARBA" id="ARBA00008467"/>
    </source>
</evidence>
<dbReference type="InterPro" id="IPR016039">
    <property type="entry name" value="Thiolase-like"/>
</dbReference>
<dbReference type="Pfam" id="PF00109">
    <property type="entry name" value="ketoacyl-synt"/>
    <property type="match status" value="1"/>
</dbReference>
<dbReference type="InterPro" id="IPR014030">
    <property type="entry name" value="Ketoacyl_synth_N"/>
</dbReference>
<evidence type="ECO:0000256" key="3">
    <source>
        <dbReference type="ARBA" id="ARBA00022679"/>
    </source>
</evidence>
<gene>
    <name evidence="6" type="ORF">EG68_04143</name>
</gene>
<keyword evidence="3 4" id="KW-0808">Transferase</keyword>
<accession>A0A8S9YVE7</accession>
<dbReference type="SMART" id="SM00825">
    <property type="entry name" value="PKS_KS"/>
    <property type="match status" value="1"/>
</dbReference>
<dbReference type="Pfam" id="PF02801">
    <property type="entry name" value="Ketoacyl-synt_C"/>
    <property type="match status" value="1"/>
</dbReference>
<dbReference type="InterPro" id="IPR014031">
    <property type="entry name" value="Ketoacyl_synth_C"/>
</dbReference>
<dbReference type="PANTHER" id="PTHR11712:SF336">
    <property type="entry name" value="3-OXOACYL-[ACYL-CARRIER-PROTEIN] SYNTHASE, MITOCHONDRIAL"/>
    <property type="match status" value="1"/>
</dbReference>
<dbReference type="PROSITE" id="PS52004">
    <property type="entry name" value="KS3_2"/>
    <property type="match status" value="1"/>
</dbReference>
<dbReference type="GO" id="GO:0006633">
    <property type="term" value="P:fatty acid biosynthetic process"/>
    <property type="evidence" value="ECO:0007669"/>
    <property type="project" value="TreeGrafter"/>
</dbReference>
<evidence type="ECO:0000256" key="2">
    <source>
        <dbReference type="ARBA" id="ARBA00013191"/>
    </source>
</evidence>
<dbReference type="EC" id="2.3.1.41" evidence="2"/>
<protein>
    <recommendedName>
        <fullName evidence="2">beta-ketoacyl-[acyl-carrier-protein] synthase I</fullName>
        <ecNumber evidence="2">2.3.1.41</ecNumber>
    </recommendedName>
</protein>
<dbReference type="PANTHER" id="PTHR11712">
    <property type="entry name" value="POLYKETIDE SYNTHASE-RELATED"/>
    <property type="match status" value="1"/>
</dbReference>
<reference evidence="6" key="1">
    <citation type="submission" date="2019-07" db="EMBL/GenBank/DDBJ databases">
        <title>Annotation for the trematode Paragonimus miyazaki's.</title>
        <authorList>
            <person name="Choi Y.-J."/>
        </authorList>
    </citation>
    <scope>NUCLEOTIDE SEQUENCE</scope>
    <source>
        <strain evidence="6">Japan</strain>
    </source>
</reference>
<organism evidence="6 7">
    <name type="scientific">Paragonimus skrjabini miyazakii</name>
    <dbReference type="NCBI Taxonomy" id="59628"/>
    <lineage>
        <taxon>Eukaryota</taxon>
        <taxon>Metazoa</taxon>
        <taxon>Spiralia</taxon>
        <taxon>Lophotrochozoa</taxon>
        <taxon>Platyhelminthes</taxon>
        <taxon>Trematoda</taxon>
        <taxon>Digenea</taxon>
        <taxon>Plagiorchiida</taxon>
        <taxon>Troglotremata</taxon>
        <taxon>Troglotrematidae</taxon>
        <taxon>Paragonimus</taxon>
    </lineage>
</organism>
<dbReference type="OrthoDB" id="5334845at2759"/>
<evidence type="ECO:0000313" key="7">
    <source>
        <dbReference type="Proteomes" id="UP000822476"/>
    </source>
</evidence>
<comment type="caution">
    <text evidence="6">The sequence shown here is derived from an EMBL/GenBank/DDBJ whole genome shotgun (WGS) entry which is preliminary data.</text>
</comment>
<dbReference type="EMBL" id="JTDE01001619">
    <property type="protein sequence ID" value="KAF7258622.1"/>
    <property type="molecule type" value="Genomic_DNA"/>
</dbReference>
<dbReference type="AlphaFoldDB" id="A0A8S9YVE7"/>
<name>A0A8S9YVE7_9TREM</name>
<sequence>MNPARRVVITGMGVCSPIGNSIEHFWSNLLKGVSGIGTLSDDYSFLPCRVGGVISSDAYASSLDQTRAYLAEHKCAVDMRFLSRASSFAIFAAQEALTQAGWKPTPVNNRLTAVSSRAGVHFGTGMSGIEEIVRTAESINARLYRGIGPYALTRSLPNMPAGIINRIWGLRGPCMAGNTACATGLHAIGDAYRMIQYGEVDLMLAGGCEASICPWGVASFARIHALSTKYNDCPTEASRPFDVSRDGFAMSEGAGALVLQAWPPPPELTEYCGSNVKPIAEVIGYGRSGDAYNLVSPEPGGDGAYRSMANALKDAGVQDLNQVGHVNCHATSTPVGDEIELTAVSRLLATYADRPRDRSRPPIIINSIKGHTGHLLGAAGAVESIYTALSVSRGQVAGNCNLHTPISKADVEQVLQEHGYQSGVHNIQDCVDALETQTLLPMHEQPQLAFPEDSQRRRVALTNSFGFGGTNGSLVIAEWKE</sequence>
<dbReference type="SUPFAM" id="SSF53901">
    <property type="entry name" value="Thiolase-like"/>
    <property type="match status" value="2"/>
</dbReference>
<dbReference type="InterPro" id="IPR020841">
    <property type="entry name" value="PKS_Beta-ketoAc_synthase_dom"/>
</dbReference>
<dbReference type="CDD" id="cd00834">
    <property type="entry name" value="KAS_I_II"/>
    <property type="match status" value="1"/>
</dbReference>
<dbReference type="InterPro" id="IPR000794">
    <property type="entry name" value="Beta-ketoacyl_synthase"/>
</dbReference>
<keyword evidence="7" id="KW-1185">Reference proteome</keyword>
<proteinExistence type="inferred from homology"/>
<evidence type="ECO:0000256" key="4">
    <source>
        <dbReference type="RuleBase" id="RU003694"/>
    </source>
</evidence>
<feature type="domain" description="Ketosynthase family 3 (KS3)" evidence="5">
    <location>
        <begin position="4"/>
        <end position="478"/>
    </location>
</feature>
<evidence type="ECO:0000313" key="6">
    <source>
        <dbReference type="EMBL" id="KAF7258622.1"/>
    </source>
</evidence>
<dbReference type="Proteomes" id="UP000822476">
    <property type="component" value="Unassembled WGS sequence"/>
</dbReference>
<evidence type="ECO:0000259" key="5">
    <source>
        <dbReference type="PROSITE" id="PS52004"/>
    </source>
</evidence>
<dbReference type="GO" id="GO:0004315">
    <property type="term" value="F:3-oxoacyl-[acyl-carrier-protein] synthase activity"/>
    <property type="evidence" value="ECO:0007669"/>
    <property type="project" value="UniProtKB-EC"/>
</dbReference>
<comment type="similarity">
    <text evidence="1 4">Belongs to the thiolase-like superfamily. Beta-ketoacyl-ACP synthases family.</text>
</comment>